<feature type="transmembrane region" description="Helical" evidence="8">
    <location>
        <begin position="169"/>
        <end position="190"/>
    </location>
</feature>
<evidence type="ECO:0000313" key="10">
    <source>
        <dbReference type="EMBL" id="MBC2594317.1"/>
    </source>
</evidence>
<dbReference type="Proteomes" id="UP000546464">
    <property type="component" value="Unassembled WGS sequence"/>
</dbReference>
<evidence type="ECO:0000256" key="3">
    <source>
        <dbReference type="ARBA" id="ARBA00022475"/>
    </source>
</evidence>
<feature type="transmembrane region" description="Helical" evidence="8">
    <location>
        <begin position="272"/>
        <end position="293"/>
    </location>
</feature>
<dbReference type="NCBIfam" id="NF004751">
    <property type="entry name" value="PRK06080.1-3"/>
    <property type="match status" value="1"/>
</dbReference>
<dbReference type="AlphaFoldDB" id="A0A842HFG8"/>
<dbReference type="GO" id="GO:0009234">
    <property type="term" value="P:menaquinone biosynthetic process"/>
    <property type="evidence" value="ECO:0007669"/>
    <property type="project" value="UniProtKB-UniRule"/>
</dbReference>
<keyword evidence="5 8" id="KW-0812">Transmembrane</keyword>
<dbReference type="HAMAP" id="MF_01937">
    <property type="entry name" value="MenA_1"/>
    <property type="match status" value="1"/>
</dbReference>
<proteinExistence type="inferred from homology"/>
<dbReference type="GO" id="GO:0005886">
    <property type="term" value="C:plasma membrane"/>
    <property type="evidence" value="ECO:0007669"/>
    <property type="project" value="UniProtKB-SubCell"/>
</dbReference>
<keyword evidence="4 8" id="KW-0808">Transferase</keyword>
<keyword evidence="3 8" id="KW-1003">Cell membrane</keyword>
<dbReference type="PIRSF" id="PIRSF005355">
    <property type="entry name" value="UBIAD1"/>
    <property type="match status" value="1"/>
</dbReference>
<evidence type="ECO:0000256" key="1">
    <source>
        <dbReference type="ARBA" id="ARBA00004141"/>
    </source>
</evidence>
<gene>
    <name evidence="8" type="primary">menA</name>
    <name evidence="10" type="ORF">H5P28_08585</name>
</gene>
<feature type="transmembrane region" description="Helical" evidence="8">
    <location>
        <begin position="242"/>
        <end position="260"/>
    </location>
</feature>
<keyword evidence="11" id="KW-1185">Reference proteome</keyword>
<keyword evidence="2 8" id="KW-0474">Menaquinone biosynthesis</keyword>
<evidence type="ECO:0000256" key="5">
    <source>
        <dbReference type="ARBA" id="ARBA00022692"/>
    </source>
</evidence>
<comment type="subcellular location">
    <subcellularLocation>
        <location evidence="8">Cell membrane</location>
        <topology evidence="8">Multi-pass membrane protein</topology>
    </subcellularLocation>
    <subcellularLocation>
        <location evidence="1">Membrane</location>
        <topology evidence="1">Multi-pass membrane protein</topology>
    </subcellularLocation>
</comment>
<dbReference type="InterPro" id="IPR000537">
    <property type="entry name" value="UbiA_prenyltransferase"/>
</dbReference>
<evidence type="ECO:0000256" key="6">
    <source>
        <dbReference type="ARBA" id="ARBA00022989"/>
    </source>
</evidence>
<comment type="pathway">
    <text evidence="8">Quinol/quinone metabolism; menaquinone biosynthesis; menaquinol from 1,4-dihydroxy-2-naphthoate: step 1/2.</text>
</comment>
<evidence type="ECO:0000256" key="9">
    <source>
        <dbReference type="NCBIfam" id="TIGR00751"/>
    </source>
</evidence>
<feature type="transmembrane region" description="Helical" evidence="8">
    <location>
        <begin position="42"/>
        <end position="60"/>
    </location>
</feature>
<name>A0A842HFG8_9BACT</name>
<protein>
    <recommendedName>
        <fullName evidence="8 9">1,4-dihydroxy-2-naphthoate octaprenyltransferase</fullName>
        <shortName evidence="8">DHNA-octaprenyltransferase</shortName>
        <ecNumber evidence="8 9">2.5.1.74</ecNumber>
    </recommendedName>
</protein>
<dbReference type="Pfam" id="PF01040">
    <property type="entry name" value="UbiA"/>
    <property type="match status" value="1"/>
</dbReference>
<keyword evidence="6 8" id="KW-1133">Transmembrane helix</keyword>
<sequence>MRKTPWNIWLLAARPKTLPAAVVPVLLGTAVAVHEGGFRLVPALICLVFALLIQIGTNYANDYFDYRQGADTDKRVGPVRAVASGLVAPQTMWRATMIVLGAAFLIGLSLVFYGGWWLVAVGVLSILCAIAYTGGPYPLGYNGLGDIFVFIFFGLVAVMFTAYVQTGEFSWAAFWAGTGCGLLSVNLLVVNNARDIETDREAGKRTLPVRFGYRYAVIQYVASALVAYAMPDLLMRTGYSGWVLLPLLTLPFAAFLCVAMTRAHRPRDFHWLLARTAQLLLFYGLLMTLGILLG</sequence>
<organism evidence="10 11">
    <name type="scientific">Ruficoccus amylovorans</name>
    <dbReference type="NCBI Taxonomy" id="1804625"/>
    <lineage>
        <taxon>Bacteria</taxon>
        <taxon>Pseudomonadati</taxon>
        <taxon>Verrucomicrobiota</taxon>
        <taxon>Opitutia</taxon>
        <taxon>Puniceicoccales</taxon>
        <taxon>Cerasicoccaceae</taxon>
        <taxon>Ruficoccus</taxon>
    </lineage>
</organism>
<dbReference type="InterPro" id="IPR044878">
    <property type="entry name" value="UbiA_sf"/>
</dbReference>
<feature type="transmembrane region" description="Helical" evidence="8">
    <location>
        <begin position="144"/>
        <end position="163"/>
    </location>
</feature>
<dbReference type="UniPathway" id="UPA00079">
    <property type="reaction ID" value="UER00168"/>
</dbReference>
<dbReference type="GO" id="GO:0046428">
    <property type="term" value="F:1,4-dihydroxy-2-naphthoate polyprenyltransferase activity"/>
    <property type="evidence" value="ECO:0007669"/>
    <property type="project" value="UniProtKB-UniRule"/>
</dbReference>
<comment type="caution">
    <text evidence="10">The sequence shown here is derived from an EMBL/GenBank/DDBJ whole genome shotgun (WGS) entry which is preliminary data.</text>
</comment>
<evidence type="ECO:0000256" key="4">
    <source>
        <dbReference type="ARBA" id="ARBA00022679"/>
    </source>
</evidence>
<reference evidence="10 11" key="1">
    <citation type="submission" date="2020-07" db="EMBL/GenBank/DDBJ databases">
        <authorList>
            <person name="Feng X."/>
        </authorList>
    </citation>
    <scope>NUCLEOTIDE SEQUENCE [LARGE SCALE GENOMIC DNA]</scope>
    <source>
        <strain evidence="10 11">JCM31066</strain>
    </source>
</reference>
<comment type="catalytic activity">
    <reaction evidence="8">
        <text>an all-trans-polyprenyl diphosphate + 1,4-dihydroxy-2-naphthoate + H(+) = a 2-demethylmenaquinol + CO2 + diphosphate</text>
        <dbReference type="Rhea" id="RHEA:26478"/>
        <dbReference type="Rhea" id="RHEA-COMP:9563"/>
        <dbReference type="Rhea" id="RHEA-COMP:9564"/>
        <dbReference type="ChEBI" id="CHEBI:11173"/>
        <dbReference type="ChEBI" id="CHEBI:15378"/>
        <dbReference type="ChEBI" id="CHEBI:16526"/>
        <dbReference type="ChEBI" id="CHEBI:33019"/>
        <dbReference type="ChEBI" id="CHEBI:55437"/>
        <dbReference type="ChEBI" id="CHEBI:58914"/>
        <dbReference type="EC" id="2.5.1.74"/>
    </reaction>
</comment>
<dbReference type="PANTHER" id="PTHR13929:SF0">
    <property type="entry name" value="UBIA PRENYLTRANSFERASE DOMAIN-CONTAINING PROTEIN 1"/>
    <property type="match status" value="1"/>
</dbReference>
<dbReference type="GO" id="GO:0042371">
    <property type="term" value="P:vitamin K biosynthetic process"/>
    <property type="evidence" value="ECO:0007669"/>
    <property type="project" value="TreeGrafter"/>
</dbReference>
<dbReference type="Gene3D" id="1.10.357.140">
    <property type="entry name" value="UbiA prenyltransferase"/>
    <property type="match status" value="1"/>
</dbReference>
<feature type="transmembrane region" description="Helical" evidence="8">
    <location>
        <begin position="211"/>
        <end position="230"/>
    </location>
</feature>
<comment type="similarity">
    <text evidence="8">Belongs to the MenA family. Type 1 subfamily.</text>
</comment>
<dbReference type="CDD" id="cd13962">
    <property type="entry name" value="PT_UbiA_UBIAD1"/>
    <property type="match status" value="1"/>
</dbReference>
<dbReference type="NCBIfam" id="TIGR00751">
    <property type="entry name" value="menA"/>
    <property type="match status" value="1"/>
</dbReference>
<comment type="function">
    <text evidence="8">Conversion of 1,4-dihydroxy-2-naphthoate (DHNA) to demethylmenaquinone (DMK).</text>
</comment>
<evidence type="ECO:0000256" key="7">
    <source>
        <dbReference type="ARBA" id="ARBA00023136"/>
    </source>
</evidence>
<feature type="transmembrane region" description="Helical" evidence="8">
    <location>
        <begin position="81"/>
        <end position="108"/>
    </location>
</feature>
<evidence type="ECO:0000313" key="11">
    <source>
        <dbReference type="Proteomes" id="UP000546464"/>
    </source>
</evidence>
<dbReference type="EC" id="2.5.1.74" evidence="8 9"/>
<accession>A0A842HFG8</accession>
<dbReference type="InterPro" id="IPR004657">
    <property type="entry name" value="MenA"/>
</dbReference>
<dbReference type="EMBL" id="JACHVB010000021">
    <property type="protein sequence ID" value="MBC2594317.1"/>
    <property type="molecule type" value="Genomic_DNA"/>
</dbReference>
<dbReference type="PANTHER" id="PTHR13929">
    <property type="entry name" value="1,4-DIHYDROXY-2-NAPHTHOATE OCTAPRENYLTRANSFERASE"/>
    <property type="match status" value="1"/>
</dbReference>
<dbReference type="InterPro" id="IPR026046">
    <property type="entry name" value="UBIAD1"/>
</dbReference>
<keyword evidence="7 8" id="KW-0472">Membrane</keyword>
<evidence type="ECO:0000256" key="2">
    <source>
        <dbReference type="ARBA" id="ARBA00022428"/>
    </source>
</evidence>
<evidence type="ECO:0000256" key="8">
    <source>
        <dbReference type="HAMAP-Rule" id="MF_01937"/>
    </source>
</evidence>